<dbReference type="Proteomes" id="UP000235371">
    <property type="component" value="Unassembled WGS sequence"/>
</dbReference>
<feature type="region of interest" description="Disordered" evidence="1">
    <location>
        <begin position="69"/>
        <end position="154"/>
    </location>
</feature>
<name>A0A2J6TPT5_9HELO</name>
<feature type="compositionally biased region" description="Acidic residues" evidence="1">
    <location>
        <begin position="134"/>
        <end position="154"/>
    </location>
</feature>
<feature type="region of interest" description="Disordered" evidence="1">
    <location>
        <begin position="1"/>
        <end position="25"/>
    </location>
</feature>
<evidence type="ECO:0000313" key="3">
    <source>
        <dbReference type="Proteomes" id="UP000235371"/>
    </source>
</evidence>
<dbReference type="InParanoid" id="A0A2J6TPT5"/>
<sequence>MPPKVAKAEKAEKSAAPKAEEALNPESKLMWAVLCELSKEGKIAGINWEEVKGPIEATTGHAARQRWDVLKKKMQTRGSELPASRAPGEAKAKVTKPKAPKKESGVKKPRGKKAKEAAEAAEAAAKEEAQDSGGEGEEETQDANSEDPMEDESS</sequence>
<protein>
    <recommendedName>
        <fullName evidence="4">Myb-like domain-containing protein</fullName>
    </recommendedName>
</protein>
<dbReference type="EMBL" id="KZ613747">
    <property type="protein sequence ID" value="PMD65022.1"/>
    <property type="molecule type" value="Genomic_DNA"/>
</dbReference>
<keyword evidence="3" id="KW-1185">Reference proteome</keyword>
<dbReference type="GeneID" id="36594511"/>
<organism evidence="2 3">
    <name type="scientific">Hyaloscypha bicolor E</name>
    <dbReference type="NCBI Taxonomy" id="1095630"/>
    <lineage>
        <taxon>Eukaryota</taxon>
        <taxon>Fungi</taxon>
        <taxon>Dikarya</taxon>
        <taxon>Ascomycota</taxon>
        <taxon>Pezizomycotina</taxon>
        <taxon>Leotiomycetes</taxon>
        <taxon>Helotiales</taxon>
        <taxon>Hyaloscyphaceae</taxon>
        <taxon>Hyaloscypha</taxon>
        <taxon>Hyaloscypha bicolor</taxon>
    </lineage>
</organism>
<evidence type="ECO:0000313" key="2">
    <source>
        <dbReference type="EMBL" id="PMD65022.1"/>
    </source>
</evidence>
<dbReference type="RefSeq" id="XP_024741926.1">
    <property type="nucleotide sequence ID" value="XM_024886434.1"/>
</dbReference>
<dbReference type="OrthoDB" id="3560926at2759"/>
<gene>
    <name evidence="2" type="ORF">K444DRAFT_660180</name>
</gene>
<proteinExistence type="predicted"/>
<evidence type="ECO:0000256" key="1">
    <source>
        <dbReference type="SAM" id="MobiDB-lite"/>
    </source>
</evidence>
<evidence type="ECO:0008006" key="4">
    <source>
        <dbReference type="Google" id="ProtNLM"/>
    </source>
</evidence>
<feature type="compositionally biased region" description="Basic and acidic residues" evidence="1">
    <location>
        <begin position="114"/>
        <end position="129"/>
    </location>
</feature>
<reference evidence="2 3" key="1">
    <citation type="submission" date="2016-04" db="EMBL/GenBank/DDBJ databases">
        <title>A degradative enzymes factory behind the ericoid mycorrhizal symbiosis.</title>
        <authorList>
            <consortium name="DOE Joint Genome Institute"/>
            <person name="Martino E."/>
            <person name="Morin E."/>
            <person name="Grelet G."/>
            <person name="Kuo A."/>
            <person name="Kohler A."/>
            <person name="Daghino S."/>
            <person name="Barry K."/>
            <person name="Choi C."/>
            <person name="Cichocki N."/>
            <person name="Clum A."/>
            <person name="Copeland A."/>
            <person name="Hainaut M."/>
            <person name="Haridas S."/>
            <person name="Labutti K."/>
            <person name="Lindquist E."/>
            <person name="Lipzen A."/>
            <person name="Khouja H.-R."/>
            <person name="Murat C."/>
            <person name="Ohm R."/>
            <person name="Olson A."/>
            <person name="Spatafora J."/>
            <person name="Veneault-Fourrey C."/>
            <person name="Henrissat B."/>
            <person name="Grigoriev I."/>
            <person name="Martin F."/>
            <person name="Perotto S."/>
        </authorList>
    </citation>
    <scope>NUCLEOTIDE SEQUENCE [LARGE SCALE GENOMIC DNA]</scope>
    <source>
        <strain evidence="2 3">E</strain>
    </source>
</reference>
<feature type="compositionally biased region" description="Basic and acidic residues" evidence="1">
    <location>
        <begin position="1"/>
        <end position="21"/>
    </location>
</feature>
<dbReference type="AlphaFoldDB" id="A0A2J6TPT5"/>
<accession>A0A2J6TPT5</accession>